<keyword evidence="1" id="KW-0732">Signal</keyword>
<gene>
    <name evidence="2" type="ORF">EV690_0666</name>
</gene>
<comment type="caution">
    <text evidence="2">The sequence shown here is derived from an EMBL/GenBank/DDBJ whole genome shotgun (WGS) entry which is preliminary data.</text>
</comment>
<feature type="signal peptide" evidence="1">
    <location>
        <begin position="1"/>
        <end position="22"/>
    </location>
</feature>
<organism evidence="2 3">
    <name type="scientific">Celerinatantimonas diazotrophica</name>
    <dbReference type="NCBI Taxonomy" id="412034"/>
    <lineage>
        <taxon>Bacteria</taxon>
        <taxon>Pseudomonadati</taxon>
        <taxon>Pseudomonadota</taxon>
        <taxon>Gammaproteobacteria</taxon>
        <taxon>Celerinatantimonadaceae</taxon>
        <taxon>Celerinatantimonas</taxon>
    </lineage>
</organism>
<evidence type="ECO:0000313" key="3">
    <source>
        <dbReference type="Proteomes" id="UP000295565"/>
    </source>
</evidence>
<dbReference type="AlphaFoldDB" id="A0A4R1K658"/>
<name>A0A4R1K658_9GAMM</name>
<evidence type="ECO:0000256" key="1">
    <source>
        <dbReference type="SAM" id="SignalP"/>
    </source>
</evidence>
<dbReference type="Gene3D" id="2.40.360.20">
    <property type="match status" value="1"/>
</dbReference>
<dbReference type="InterPro" id="IPR021457">
    <property type="entry name" value="DUF3108"/>
</dbReference>
<feature type="chain" id="PRO_5020374957" evidence="1">
    <location>
        <begin position="23"/>
        <end position="236"/>
    </location>
</feature>
<dbReference type="Proteomes" id="UP000295565">
    <property type="component" value="Unassembled WGS sequence"/>
</dbReference>
<accession>A0A4R1K658</accession>
<protein>
    <submittedName>
        <fullName evidence="2">Uncharacterized protein DUF3108</fullName>
    </submittedName>
</protein>
<sequence length="236" mass="26592">MLKPVVTIAALLTIGIANTAQAQSWQPVKPFKADYKAYFKNAAIGHGSRTLEAKSNGNYEATSTAKVLGGVGMSYDDTSYFRYKDHKIVTEKFSRYKRVFLGSTTITGKADGKGGLIVKSDNKTKHFPAGSWGNTLDSTAFQIQFQNDVKSGQTSFHYHYVEGDKIKDYKFKIDGTETLKVPAGTFKTIRLKRIQNGDRQTYMWLAPKLDYQLIKLQVLRKGKQWSAMELTDFKFQ</sequence>
<keyword evidence="3" id="KW-1185">Reference proteome</keyword>
<dbReference type="Pfam" id="PF11306">
    <property type="entry name" value="DUF3108"/>
    <property type="match status" value="1"/>
</dbReference>
<dbReference type="EMBL" id="SMGD01000011">
    <property type="protein sequence ID" value="TCK58539.1"/>
    <property type="molecule type" value="Genomic_DNA"/>
</dbReference>
<dbReference type="RefSeq" id="WP_165872646.1">
    <property type="nucleotide sequence ID" value="NZ_OU594967.1"/>
</dbReference>
<evidence type="ECO:0000313" key="2">
    <source>
        <dbReference type="EMBL" id="TCK58539.1"/>
    </source>
</evidence>
<proteinExistence type="predicted"/>
<reference evidence="2 3" key="1">
    <citation type="submission" date="2019-03" db="EMBL/GenBank/DDBJ databases">
        <title>Genomic Encyclopedia of Type Strains, Phase IV (KMG-IV): sequencing the most valuable type-strain genomes for metagenomic binning, comparative biology and taxonomic classification.</title>
        <authorList>
            <person name="Goeker M."/>
        </authorList>
    </citation>
    <scope>NUCLEOTIDE SEQUENCE [LARGE SCALE GENOMIC DNA]</scope>
    <source>
        <strain evidence="2 3">DSM 18577</strain>
    </source>
</reference>